<feature type="domain" description="HTH myb-type" evidence="9">
    <location>
        <begin position="141"/>
        <end position="197"/>
    </location>
</feature>
<dbReference type="PROSITE" id="PS51293">
    <property type="entry name" value="SANT"/>
    <property type="match status" value="1"/>
</dbReference>
<evidence type="ECO:0000259" key="7">
    <source>
        <dbReference type="PROSITE" id="PS50090"/>
    </source>
</evidence>
<proteinExistence type="predicted"/>
<evidence type="ECO:0000256" key="4">
    <source>
        <dbReference type="ARBA" id="ARBA00023163"/>
    </source>
</evidence>
<accession>A0AAV2G277</accession>
<dbReference type="PANTHER" id="PTHR44042:SF67">
    <property type="entry name" value="MYB-LIKE PROTEIN I"/>
    <property type="match status" value="1"/>
</dbReference>
<comment type="subcellular location">
    <subcellularLocation>
        <location evidence="1">Nucleus</location>
    </subcellularLocation>
</comment>
<feature type="domain" description="SANT" evidence="8">
    <location>
        <begin position="144"/>
        <end position="197"/>
    </location>
</feature>
<dbReference type="InterPro" id="IPR017930">
    <property type="entry name" value="Myb_dom"/>
</dbReference>
<dbReference type="CDD" id="cd00167">
    <property type="entry name" value="SANT"/>
    <property type="match status" value="2"/>
</dbReference>
<keyword evidence="3" id="KW-0238">DNA-binding</keyword>
<keyword evidence="5" id="KW-0539">Nucleus</keyword>
<evidence type="ECO:0000256" key="1">
    <source>
        <dbReference type="ARBA" id="ARBA00004123"/>
    </source>
</evidence>
<evidence type="ECO:0000256" key="6">
    <source>
        <dbReference type="SAM" id="MobiDB-lite"/>
    </source>
</evidence>
<dbReference type="NCBIfam" id="TIGR01557">
    <property type="entry name" value="myb_SHAQKYF"/>
    <property type="match status" value="1"/>
</dbReference>
<dbReference type="AlphaFoldDB" id="A0AAV2G277"/>
<dbReference type="SMART" id="SM00717">
    <property type="entry name" value="SANT"/>
    <property type="match status" value="2"/>
</dbReference>
<gene>
    <name evidence="10" type="ORF">LTRI10_LOCUS43784</name>
</gene>
<evidence type="ECO:0000259" key="8">
    <source>
        <dbReference type="PROSITE" id="PS51293"/>
    </source>
</evidence>
<dbReference type="Proteomes" id="UP001497516">
    <property type="component" value="Chromosome 7"/>
</dbReference>
<evidence type="ECO:0000259" key="9">
    <source>
        <dbReference type="PROSITE" id="PS51294"/>
    </source>
</evidence>
<dbReference type="PROSITE" id="PS50090">
    <property type="entry name" value="MYB_LIKE"/>
    <property type="match status" value="1"/>
</dbReference>
<dbReference type="FunFam" id="1.10.10.60:FF:000009">
    <property type="entry name" value="transcription factor MYB1R1"/>
    <property type="match status" value="1"/>
</dbReference>
<evidence type="ECO:0000313" key="11">
    <source>
        <dbReference type="Proteomes" id="UP001497516"/>
    </source>
</evidence>
<reference evidence="10 11" key="1">
    <citation type="submission" date="2024-04" db="EMBL/GenBank/DDBJ databases">
        <authorList>
            <person name="Fracassetti M."/>
        </authorList>
    </citation>
    <scope>NUCLEOTIDE SEQUENCE [LARGE SCALE GENOMIC DNA]</scope>
</reference>
<feature type="region of interest" description="Disordered" evidence="6">
    <location>
        <begin position="221"/>
        <end position="243"/>
    </location>
</feature>
<sequence>MTQDSMMNFPSTESIYPSTSDDQSTDLEPMFPCSYPPPFFVGDEEDWPSLPRWTWSEDRQFEIALVMFPDETPDRWERIAGQIPGKSVAQVFQHYEDLVQDVTQIDAGGCDWLLGGDEYDGGQVMTCLGPRIGKEQRETTSERRRGSPWTEEEHRRFLEGLEKYGKGDWRSISRNAVISRTPTQVASHAQKYFLRLNSVKNKKRPSIHDVRPGDNWADVSGVDVEEAQQLNSGHEQQKPDAAG</sequence>
<name>A0AAV2G277_9ROSI</name>
<organism evidence="10 11">
    <name type="scientific">Linum trigynum</name>
    <dbReference type="NCBI Taxonomy" id="586398"/>
    <lineage>
        <taxon>Eukaryota</taxon>
        <taxon>Viridiplantae</taxon>
        <taxon>Streptophyta</taxon>
        <taxon>Embryophyta</taxon>
        <taxon>Tracheophyta</taxon>
        <taxon>Spermatophyta</taxon>
        <taxon>Magnoliopsida</taxon>
        <taxon>eudicotyledons</taxon>
        <taxon>Gunneridae</taxon>
        <taxon>Pentapetalae</taxon>
        <taxon>rosids</taxon>
        <taxon>fabids</taxon>
        <taxon>Malpighiales</taxon>
        <taxon>Linaceae</taxon>
        <taxon>Linum</taxon>
    </lineage>
</organism>
<protein>
    <submittedName>
        <fullName evidence="10">Uncharacterized protein</fullName>
    </submittedName>
</protein>
<dbReference type="GO" id="GO:0003677">
    <property type="term" value="F:DNA binding"/>
    <property type="evidence" value="ECO:0007669"/>
    <property type="project" value="UniProtKB-KW"/>
</dbReference>
<dbReference type="InterPro" id="IPR009057">
    <property type="entry name" value="Homeodomain-like_sf"/>
</dbReference>
<dbReference type="PROSITE" id="PS51294">
    <property type="entry name" value="HTH_MYB"/>
    <property type="match status" value="1"/>
</dbReference>
<evidence type="ECO:0000313" key="10">
    <source>
        <dbReference type="EMBL" id="CAL1403885.1"/>
    </source>
</evidence>
<dbReference type="Gene3D" id="1.10.10.60">
    <property type="entry name" value="Homeodomain-like"/>
    <property type="match status" value="2"/>
</dbReference>
<dbReference type="SUPFAM" id="SSF46689">
    <property type="entry name" value="Homeodomain-like"/>
    <property type="match status" value="2"/>
</dbReference>
<evidence type="ECO:0000256" key="2">
    <source>
        <dbReference type="ARBA" id="ARBA00023015"/>
    </source>
</evidence>
<dbReference type="FunFam" id="1.10.10.60:FF:000154">
    <property type="entry name" value="Transcription factor SRM1"/>
    <property type="match status" value="1"/>
</dbReference>
<dbReference type="InterPro" id="IPR006447">
    <property type="entry name" value="Myb_dom_plants"/>
</dbReference>
<keyword evidence="11" id="KW-1185">Reference proteome</keyword>
<keyword evidence="4" id="KW-0804">Transcription</keyword>
<feature type="region of interest" description="Disordered" evidence="6">
    <location>
        <begin position="1"/>
        <end position="28"/>
    </location>
</feature>
<dbReference type="InterPro" id="IPR001005">
    <property type="entry name" value="SANT/Myb"/>
</dbReference>
<dbReference type="GO" id="GO:0005634">
    <property type="term" value="C:nucleus"/>
    <property type="evidence" value="ECO:0007669"/>
    <property type="project" value="UniProtKB-SubCell"/>
</dbReference>
<dbReference type="EMBL" id="OZ034820">
    <property type="protein sequence ID" value="CAL1403885.1"/>
    <property type="molecule type" value="Genomic_DNA"/>
</dbReference>
<dbReference type="PANTHER" id="PTHR44042">
    <property type="entry name" value="DUPLICATED HOMEODOMAIN-LIKE SUPERFAMILY PROTEIN-RELATED"/>
    <property type="match status" value="1"/>
</dbReference>
<evidence type="ECO:0000256" key="3">
    <source>
        <dbReference type="ARBA" id="ARBA00023125"/>
    </source>
</evidence>
<keyword evidence="2" id="KW-0805">Transcription regulation</keyword>
<feature type="domain" description="Myb-like" evidence="7">
    <location>
        <begin position="141"/>
        <end position="193"/>
    </location>
</feature>
<evidence type="ECO:0000256" key="5">
    <source>
        <dbReference type="ARBA" id="ARBA00023242"/>
    </source>
</evidence>
<dbReference type="InterPro" id="IPR017884">
    <property type="entry name" value="SANT_dom"/>
</dbReference>
<dbReference type="Pfam" id="PF00249">
    <property type="entry name" value="Myb_DNA-binding"/>
    <property type="match status" value="1"/>
</dbReference>
<feature type="compositionally biased region" description="Polar residues" evidence="6">
    <location>
        <begin position="1"/>
        <end position="22"/>
    </location>
</feature>